<evidence type="ECO:0000313" key="3">
    <source>
        <dbReference type="EMBL" id="TWD98895.1"/>
    </source>
</evidence>
<dbReference type="CDD" id="cd15482">
    <property type="entry name" value="Sialidase_non-viral"/>
    <property type="match status" value="1"/>
</dbReference>
<feature type="domain" description="Sialidase" evidence="1">
    <location>
        <begin position="190"/>
        <end position="381"/>
    </location>
</feature>
<dbReference type="InterPro" id="IPR041352">
    <property type="entry name" value="Mtd_N"/>
</dbReference>
<feature type="domain" description="Major tropism determinant N-terminal" evidence="2">
    <location>
        <begin position="5"/>
        <end position="35"/>
    </location>
</feature>
<evidence type="ECO:0000259" key="1">
    <source>
        <dbReference type="Pfam" id="PF13088"/>
    </source>
</evidence>
<protein>
    <submittedName>
        <fullName evidence="3">BNR repeat protein</fullName>
    </submittedName>
</protein>
<proteinExistence type="predicted"/>
<accession>A0A561D631</accession>
<dbReference type="Proteomes" id="UP000319671">
    <property type="component" value="Unassembled WGS sequence"/>
</dbReference>
<evidence type="ECO:0000313" key="4">
    <source>
        <dbReference type="Proteomes" id="UP000319671"/>
    </source>
</evidence>
<reference evidence="3 4" key="1">
    <citation type="submission" date="2019-06" db="EMBL/GenBank/DDBJ databases">
        <title>Sorghum-associated microbial communities from plants grown in Nebraska, USA.</title>
        <authorList>
            <person name="Schachtman D."/>
        </authorList>
    </citation>
    <scope>NUCLEOTIDE SEQUENCE [LARGE SCALE GENOMIC DNA]</scope>
    <source>
        <strain evidence="3 4">2482</strain>
    </source>
</reference>
<dbReference type="EMBL" id="VIVN01000008">
    <property type="protein sequence ID" value="TWD98895.1"/>
    <property type="molecule type" value="Genomic_DNA"/>
</dbReference>
<keyword evidence="4" id="KW-1185">Reference proteome</keyword>
<comment type="caution">
    <text evidence="3">The sequence shown here is derived from an EMBL/GenBank/DDBJ whole genome shotgun (WGS) entry which is preliminary data.</text>
</comment>
<gene>
    <name evidence="3" type="ORF">FB550_108150</name>
</gene>
<evidence type="ECO:0000259" key="2">
    <source>
        <dbReference type="Pfam" id="PF18454"/>
    </source>
</evidence>
<sequence>MTEKIQIRRGLKADLPVLSEGEFGFCLDTKELYIGTAGGNVLVNNFSWANISGKPSFSTVATTGSYNDLFNKPLIPSAYTLPKASTTTLGGVKVGNGITVGSDGTISVSGSTGGTALEVYKTEPIGELFNPPAKYNAWCPSNLQFDKTRGVYVVLINGANAHVFSTLNQYFCTINPDTLLSITPKLISVVDSSGNPVTFDVTSANNFMVFEDGTYMYLLRKDGIYHRITSVDGGETWVDQGRIVVSPSNSLTTSSNIWGITKLSNGRLICGFGAQSEVRGKLMYSDDNGGNWTFVPVGTSYPSGTTSAEPCIIEVSPNKLISLARRTTGGAPAGSAPEPALISFSADNGATWTNYKNSTSILNMNASGATAYVHDGVVEVFAASRYYSTTASVNTGQSGSITHYIATIENALNDNFTLKETTVYANASNSEDFHSPCVSIDDKKRLLLMYMDESENSYADVNYWFIRGGLGYVSYKNRDGAKSSIFSYSGKYIEYIISNLRTDLASLQYVVSQISTGGTGAGGVVNPPTGTLMWTKQYSAKVEKILLINDPDFTGKTSWGNSSPSYNQLRTDANGTTYNWNGTAWGMSITTLKPNFAIAYKGTVGNESVGLPVVGAVINGVGHGIYKIGPSYGLNRNTLYDFRFEYWGGIMKAFVNDNEVAVKTFPFDSTNVINYTYLTNVIGTLDTTKIYAIHGSTSGNIYEVKFGEWDS</sequence>
<name>A0A561D631_9BACI</name>
<organism evidence="3 4">
    <name type="scientific">Neobacillus bataviensis</name>
    <dbReference type="NCBI Taxonomy" id="220685"/>
    <lineage>
        <taxon>Bacteria</taxon>
        <taxon>Bacillati</taxon>
        <taxon>Bacillota</taxon>
        <taxon>Bacilli</taxon>
        <taxon>Bacillales</taxon>
        <taxon>Bacillaceae</taxon>
        <taxon>Neobacillus</taxon>
    </lineage>
</organism>
<dbReference type="SUPFAM" id="SSF50939">
    <property type="entry name" value="Sialidases"/>
    <property type="match status" value="1"/>
</dbReference>
<dbReference type="AlphaFoldDB" id="A0A561D631"/>
<dbReference type="InterPro" id="IPR011040">
    <property type="entry name" value="Sialidase"/>
</dbReference>
<dbReference type="InterPro" id="IPR036278">
    <property type="entry name" value="Sialidase_sf"/>
</dbReference>
<dbReference type="Gene3D" id="2.120.10.10">
    <property type="match status" value="1"/>
</dbReference>
<dbReference type="Pfam" id="PF18454">
    <property type="entry name" value="Mtd_N"/>
    <property type="match status" value="1"/>
</dbReference>
<dbReference type="Pfam" id="PF13088">
    <property type="entry name" value="BNR_2"/>
    <property type="match status" value="1"/>
</dbReference>
<dbReference type="RefSeq" id="WP_144566331.1">
    <property type="nucleotide sequence ID" value="NZ_VIVN01000008.1"/>
</dbReference>